<evidence type="ECO:0000256" key="1">
    <source>
        <dbReference type="SAM" id="MobiDB-lite"/>
    </source>
</evidence>
<evidence type="ECO:0000313" key="2">
    <source>
        <dbReference type="Ensembl" id="ENSSTUP00000012242.1"/>
    </source>
</evidence>
<feature type="region of interest" description="Disordered" evidence="1">
    <location>
        <begin position="959"/>
        <end position="1112"/>
    </location>
</feature>
<dbReference type="InterPro" id="IPR028257">
    <property type="entry name" value="CEP126"/>
</dbReference>
<dbReference type="GO" id="GO:0031122">
    <property type="term" value="P:cytoplasmic microtubule organization"/>
    <property type="evidence" value="ECO:0007669"/>
    <property type="project" value="InterPro"/>
</dbReference>
<sequence>MQAVKDNLFYSTSRIGADGVFEDDRHVLVEEQKSCRARARCFSLETNRRRKVLEERKKLWDVQEQRLRENILQQRKQRVQDATERFQRAHLPPSQRRRQSFRKSTFNIEEALNHIQGTLTLSSYTGQSSSPNRSCTSSPKPPPTPSPSLHQGALSALEAYSKLMQDRTFSSFKNRLLFLSQLQDTQPRDRDDLQDTQPRDRDDLQDTQPRDRDDLQDTQPRDRERDDLQDTQPRDKERDDLQDTPPRDRDDLQDTQPRDRERDDLQDTQPRDRDELQDTQPRDRDDLQDTQPRDKERDDLQDTQPRERDKERDDLQDTPPRDKERDDLQYTPPRERDELQDTQPRDMVFFNELQDTQPRDKETCSSPQHHNVNRVTQSESLSSLDSLEMEDILKHNNTIQRVHSSWLDHQKNPNGPSSDLSFCPPTKSFLSGNLLLQQGKADASPQLPRSKQTEESVEDCNSRMHQLSQATGWQSCTDQSSSQSNTVSQSPFLSVSHHNLLTLSGIIDTSSIGSDNGDQHSQERESHPRGDHRVSGVVACSKVACSKASTPDITLLEFISCLTPEGKLEFRQQVRNQEDKYSKQPSATQVLLPGKTCSHKDLLCEAPSSNLDHILSYNTKSSSGAREDTAIIQPTKSTQHQSHRSKSSVEDAMNNLNKGSNSESKAGSNSEPKAGSNSEPKAGSNSEPKAGSNSEPKAGSNSEPKAGSNTEPKAGRSKNTDPLSQTLGHCNIRSDFPKGLKSLQVEITPTHHPDTPPSPTPVAAVSTATDHHRGTEVRRMKGILKKQSKYGVSGGNACSSMYNTRHLIFAKQFTMSIRDSVELTRRKGKDAEGNKTVKKKIRWFDEVNLEEETRRSPITNNKCVSEYPLPPHKHSASSDHQQGQGQTVATNTPLASTGYHFTKQAWADVRVQESRLQGHQGVQERGQEAKETRVEAREVKVQRWSSGRTGCPRVPRRVRSARAGMDPVSSRSRKGTVIRPQSATEASSHVARVTHGKVMVPRPPPRTETMEPNTHTRETDAVVSYTTKTPYNMDHFNDTTKTPYNMDHFNDTTKTPYNMDHFNDTTKTPYKMDHFNDTTKTPYNMDHFNDTTKTPYKMDHFNDTTKTPYKMDHFNDTTKTPYNMDQSNSAATKAGIPVDEALCNNNTLDSFTPSQTRSHVIRADSGVISNPSKATPMSGQQNAQGEAARWRLLYHEKGLCLDRTPTDEEISQLWHGVRSALATKDGDPVTVLPQARANLSRVTINGDSLINGVKAITTMGDFFLSPTNARSVVRRQPQESRGNGARRRGTTGSGNRRLPLPSQSQAMVLITPLHSKQDLTHQHEEYAEAEAHSEGLLADSDIVVAKETVPSQRLEPGGGHNQHQGQSITTIHSQGHQGHQAQGHQGHHQAQGHQAQGHPAKGHPAQGHQGHHQAQGHQAQGHQGHHQAQGHQAQGHPAQGHPAQGHQGHHQAQGHQGHQAQGHQGHHQAQGHQAQGHPAQGHPAQGHQGHHQAQGHQAQGHQGHHQAQGHQAQGHPAQGHPAQGHQGHHQAQGHQGHHQAQGHQAQGQGQVSTITTISLEEQKVLLSLNRLNHRLQYVQAFAGGNPAVKAFSRGEAPFTEEGTGAAHRKHRTVSTNNRPRTQRRF</sequence>
<protein>
    <submittedName>
        <fullName evidence="2">Uncharacterized protein</fullName>
    </submittedName>
</protein>
<evidence type="ECO:0000313" key="3">
    <source>
        <dbReference type="Proteomes" id="UP000472277"/>
    </source>
</evidence>
<keyword evidence="3" id="KW-1185">Reference proteome</keyword>
<feature type="region of interest" description="Disordered" evidence="1">
    <location>
        <begin position="1352"/>
        <end position="1549"/>
    </location>
</feature>
<reference evidence="2" key="2">
    <citation type="submission" date="2025-09" db="UniProtKB">
        <authorList>
            <consortium name="Ensembl"/>
        </authorList>
    </citation>
    <scope>IDENTIFICATION</scope>
</reference>
<dbReference type="OMA" id="HISKPNV"/>
<dbReference type="GO" id="GO:0030496">
    <property type="term" value="C:midbody"/>
    <property type="evidence" value="ECO:0007669"/>
    <property type="project" value="TreeGrafter"/>
</dbReference>
<dbReference type="GO" id="GO:0005813">
    <property type="term" value="C:centrosome"/>
    <property type="evidence" value="ECO:0007669"/>
    <property type="project" value="InterPro"/>
</dbReference>
<dbReference type="GO" id="GO:0007052">
    <property type="term" value="P:mitotic spindle organization"/>
    <property type="evidence" value="ECO:0007669"/>
    <property type="project" value="InterPro"/>
</dbReference>
<dbReference type="InParanoid" id="A0A673WUC6"/>
<dbReference type="Ensembl" id="ENSSTUT00000012972.1">
    <property type="protein sequence ID" value="ENSSTUP00000012242.1"/>
    <property type="gene ID" value="ENSSTUG00000005803.1"/>
</dbReference>
<dbReference type="PANTHER" id="PTHR31191">
    <property type="entry name" value="CENTROSOMAL PROTEIN CEP126"/>
    <property type="match status" value="1"/>
</dbReference>
<name>A0A673WUC6_SALTR</name>
<feature type="compositionally biased region" description="Basic and acidic residues" evidence="1">
    <location>
        <begin position="517"/>
        <end position="533"/>
    </location>
</feature>
<feature type="compositionally biased region" description="Low complexity" evidence="1">
    <location>
        <begin position="479"/>
        <end position="490"/>
    </location>
</feature>
<organism evidence="2 3">
    <name type="scientific">Salmo trutta</name>
    <name type="common">Brown trout</name>
    <dbReference type="NCBI Taxonomy" id="8032"/>
    <lineage>
        <taxon>Eukaryota</taxon>
        <taxon>Metazoa</taxon>
        <taxon>Chordata</taxon>
        <taxon>Craniata</taxon>
        <taxon>Vertebrata</taxon>
        <taxon>Euteleostomi</taxon>
        <taxon>Actinopterygii</taxon>
        <taxon>Neopterygii</taxon>
        <taxon>Teleostei</taxon>
        <taxon>Protacanthopterygii</taxon>
        <taxon>Salmoniformes</taxon>
        <taxon>Salmonidae</taxon>
        <taxon>Salmoninae</taxon>
        <taxon>Salmo</taxon>
    </lineage>
</organism>
<feature type="region of interest" description="Disordered" evidence="1">
    <location>
        <begin position="183"/>
        <end position="379"/>
    </location>
</feature>
<dbReference type="Proteomes" id="UP000472277">
    <property type="component" value="Chromosome 26"/>
</dbReference>
<dbReference type="GO" id="GO:0097546">
    <property type="term" value="C:ciliary base"/>
    <property type="evidence" value="ECO:0007669"/>
    <property type="project" value="InterPro"/>
</dbReference>
<feature type="compositionally biased region" description="Low complexity" evidence="1">
    <location>
        <begin position="128"/>
        <end position="138"/>
    </location>
</feature>
<feature type="compositionally biased region" description="Basic and acidic residues" evidence="1">
    <location>
        <begin position="186"/>
        <end position="339"/>
    </location>
</feature>
<dbReference type="Pfam" id="PF15352">
    <property type="entry name" value="K1377"/>
    <property type="match status" value="2"/>
</dbReference>
<dbReference type="GeneTree" id="ENSGT00390000013786"/>
<feature type="compositionally biased region" description="Low complexity" evidence="1">
    <location>
        <begin position="1374"/>
        <end position="1549"/>
    </location>
</feature>
<feature type="region of interest" description="Disordered" evidence="1">
    <location>
        <begin position="122"/>
        <end position="151"/>
    </location>
</feature>
<feature type="compositionally biased region" description="Polar residues" evidence="1">
    <location>
        <begin position="364"/>
        <end position="377"/>
    </location>
</feature>
<dbReference type="GO" id="GO:1905515">
    <property type="term" value="P:non-motile cilium assembly"/>
    <property type="evidence" value="ECO:0007669"/>
    <property type="project" value="InterPro"/>
</dbReference>
<dbReference type="PANTHER" id="PTHR31191:SF4">
    <property type="entry name" value="CENTROSOMAL PROTEIN OF 126 KDA"/>
    <property type="match status" value="1"/>
</dbReference>
<feature type="region of interest" description="Disordered" evidence="1">
    <location>
        <begin position="439"/>
        <end position="464"/>
    </location>
</feature>
<feature type="region of interest" description="Disordered" evidence="1">
    <location>
        <begin position="471"/>
        <end position="490"/>
    </location>
</feature>
<proteinExistence type="predicted"/>
<feature type="compositionally biased region" description="Basic and acidic residues" evidence="1">
    <location>
        <begin position="1096"/>
        <end position="1112"/>
    </location>
</feature>
<feature type="region of interest" description="Disordered" evidence="1">
    <location>
        <begin position="511"/>
        <end position="533"/>
    </location>
</feature>
<reference evidence="2" key="1">
    <citation type="submission" date="2025-08" db="UniProtKB">
        <authorList>
            <consortium name="Ensembl"/>
        </authorList>
    </citation>
    <scope>IDENTIFICATION</scope>
</reference>
<accession>A0A673WUC6</accession>
<feature type="region of interest" description="Disordered" evidence="1">
    <location>
        <begin position="1599"/>
        <end position="1625"/>
    </location>
</feature>
<feature type="region of interest" description="Disordered" evidence="1">
    <location>
        <begin position="1269"/>
        <end position="1303"/>
    </location>
</feature>
<feature type="region of interest" description="Disordered" evidence="1">
    <location>
        <begin position="621"/>
        <end position="735"/>
    </location>
</feature>
<feature type="compositionally biased region" description="Polar residues" evidence="1">
    <location>
        <begin position="1361"/>
        <end position="1373"/>
    </location>
</feature>
<feature type="compositionally biased region" description="Polar residues" evidence="1">
    <location>
        <begin position="654"/>
        <end position="711"/>
    </location>
</feature>
<feature type="region of interest" description="Disordered" evidence="1">
    <location>
        <begin position="748"/>
        <end position="773"/>
    </location>
</feature>